<dbReference type="CDD" id="cd00637">
    <property type="entry name" value="7tm_classA_rhodopsin-like"/>
    <property type="match status" value="1"/>
</dbReference>
<feature type="transmembrane region" description="Helical" evidence="10">
    <location>
        <begin position="279"/>
        <end position="300"/>
    </location>
</feature>
<evidence type="ECO:0000256" key="3">
    <source>
        <dbReference type="ARBA" id="ARBA00022692"/>
    </source>
</evidence>
<organism evidence="12 13">
    <name type="scientific">Acanthaster planci</name>
    <name type="common">Crown-of-thorns starfish</name>
    <dbReference type="NCBI Taxonomy" id="133434"/>
    <lineage>
        <taxon>Eukaryota</taxon>
        <taxon>Metazoa</taxon>
        <taxon>Echinodermata</taxon>
        <taxon>Eleutherozoa</taxon>
        <taxon>Asterozoa</taxon>
        <taxon>Asteroidea</taxon>
        <taxon>Valvatacea</taxon>
        <taxon>Valvatida</taxon>
        <taxon>Acanthasteridae</taxon>
        <taxon>Acanthaster</taxon>
    </lineage>
</organism>
<dbReference type="Pfam" id="PF00001">
    <property type="entry name" value="7tm_1"/>
    <property type="match status" value="1"/>
</dbReference>
<accession>A0A8B7YTW6</accession>
<feature type="transmembrane region" description="Helical" evidence="10">
    <location>
        <begin position="251"/>
        <end position="273"/>
    </location>
</feature>
<gene>
    <name evidence="13" type="primary">LOC110982560</name>
</gene>
<keyword evidence="5 9" id="KW-0297">G-protein coupled receptor</keyword>
<reference evidence="13" key="1">
    <citation type="submission" date="2025-08" db="UniProtKB">
        <authorList>
            <consortium name="RefSeq"/>
        </authorList>
    </citation>
    <scope>IDENTIFICATION</scope>
</reference>
<dbReference type="RefSeq" id="XP_022096743.1">
    <property type="nucleotide sequence ID" value="XM_022241051.1"/>
</dbReference>
<feature type="domain" description="G-protein coupled receptors family 1 profile" evidence="11">
    <location>
        <begin position="42"/>
        <end position="298"/>
    </location>
</feature>
<evidence type="ECO:0000256" key="6">
    <source>
        <dbReference type="ARBA" id="ARBA00023136"/>
    </source>
</evidence>
<feature type="transmembrane region" description="Helical" evidence="10">
    <location>
        <begin position="63"/>
        <end position="83"/>
    </location>
</feature>
<evidence type="ECO:0000256" key="5">
    <source>
        <dbReference type="ARBA" id="ARBA00023040"/>
    </source>
</evidence>
<dbReference type="InterPro" id="IPR000276">
    <property type="entry name" value="GPCR_Rhodpsn"/>
</dbReference>
<evidence type="ECO:0000313" key="12">
    <source>
        <dbReference type="Proteomes" id="UP000694845"/>
    </source>
</evidence>
<feature type="transmembrane region" description="Helical" evidence="10">
    <location>
        <begin position="200"/>
        <end position="221"/>
    </location>
</feature>
<feature type="transmembrane region" description="Helical" evidence="10">
    <location>
        <begin position="103"/>
        <end position="125"/>
    </location>
</feature>
<keyword evidence="7 9" id="KW-0675">Receptor</keyword>
<dbReference type="OrthoDB" id="10044919at2759"/>
<feature type="transmembrane region" description="Helical" evidence="10">
    <location>
        <begin position="27"/>
        <end position="51"/>
    </location>
</feature>
<dbReference type="PANTHER" id="PTHR24228">
    <property type="entry name" value="B2 BRADYKININ RECEPTOR/ANGIOTENSIN II RECEPTOR"/>
    <property type="match status" value="1"/>
</dbReference>
<evidence type="ECO:0000256" key="10">
    <source>
        <dbReference type="SAM" id="Phobius"/>
    </source>
</evidence>
<keyword evidence="6 10" id="KW-0472">Membrane</keyword>
<dbReference type="Gene3D" id="1.20.1070.10">
    <property type="entry name" value="Rhodopsin 7-helix transmembrane proteins"/>
    <property type="match status" value="1"/>
</dbReference>
<dbReference type="GO" id="GO:0005886">
    <property type="term" value="C:plasma membrane"/>
    <property type="evidence" value="ECO:0007669"/>
    <property type="project" value="UniProtKB-SubCell"/>
</dbReference>
<dbReference type="KEGG" id="aplc:110982560"/>
<evidence type="ECO:0000256" key="1">
    <source>
        <dbReference type="ARBA" id="ARBA00004651"/>
    </source>
</evidence>
<evidence type="ECO:0000256" key="4">
    <source>
        <dbReference type="ARBA" id="ARBA00022989"/>
    </source>
</evidence>
<dbReference type="GeneID" id="110982560"/>
<dbReference type="GO" id="GO:0004930">
    <property type="term" value="F:G protein-coupled receptor activity"/>
    <property type="evidence" value="ECO:0007669"/>
    <property type="project" value="UniProtKB-KW"/>
</dbReference>
<comment type="subcellular location">
    <subcellularLocation>
        <location evidence="1">Cell membrane</location>
        <topology evidence="1">Multi-pass membrane protein</topology>
    </subcellularLocation>
</comment>
<dbReference type="SMART" id="SM01381">
    <property type="entry name" value="7TM_GPCR_Srsx"/>
    <property type="match status" value="1"/>
</dbReference>
<name>A0A8B7YTW6_ACAPL</name>
<comment type="similarity">
    <text evidence="9">Belongs to the G-protein coupled receptor 1 family.</text>
</comment>
<evidence type="ECO:0000259" key="11">
    <source>
        <dbReference type="PROSITE" id="PS50262"/>
    </source>
</evidence>
<keyword evidence="12" id="KW-1185">Reference proteome</keyword>
<keyword evidence="2" id="KW-1003">Cell membrane</keyword>
<sequence length="350" mass="38949">MDNTTPSVEVDTTASILVYERFYEQQILAAIFIIASVFGTVGNSLVIIAVASSKNLRTNTNVFVANLAVADVVTSLFTPWQAVAILGGDDEWPIPGAEWVCTATAFVNLLTIGCSINNLALIAVNRWVGITKSRFTTRRIYTSRKVALMVIFSWAVPLCCALIPVVTDVGELGYEKLYKSCSWVRSNPHQETYNMLIAAVYYPIQLTVVAVSYISIFYFVWKTSQETLETVTNEETRKTISKRQIDVTKNLVYVVLAFVACVTPYFISLVAYADWSYRLVPWGAAILLSNSSVNTIIYATSHPDFKKAFRHLLRCQRASRSVVRKMSTAALHNISTSVTQECLDTTNQKA</sequence>
<dbReference type="AlphaFoldDB" id="A0A8B7YTW6"/>
<dbReference type="OMA" id="IAAVYYP"/>
<evidence type="ECO:0000256" key="7">
    <source>
        <dbReference type="ARBA" id="ARBA00023170"/>
    </source>
</evidence>
<keyword evidence="8 9" id="KW-0807">Transducer</keyword>
<dbReference type="Proteomes" id="UP000694845">
    <property type="component" value="Unplaced"/>
</dbReference>
<proteinExistence type="inferred from homology"/>
<dbReference type="PROSITE" id="PS50262">
    <property type="entry name" value="G_PROTEIN_RECEP_F1_2"/>
    <property type="match status" value="1"/>
</dbReference>
<keyword evidence="4 10" id="KW-1133">Transmembrane helix</keyword>
<dbReference type="PROSITE" id="PS00237">
    <property type="entry name" value="G_PROTEIN_RECEP_F1_1"/>
    <property type="match status" value="1"/>
</dbReference>
<protein>
    <submittedName>
        <fullName evidence="13">Melanopsin-like</fullName>
    </submittedName>
</protein>
<dbReference type="PANTHER" id="PTHR24228:SF72">
    <property type="entry name" value="G-PROTEIN COUPLED RECEPTORS FAMILY 1 PROFILE DOMAIN-CONTAINING PROTEIN"/>
    <property type="match status" value="1"/>
</dbReference>
<evidence type="ECO:0000256" key="9">
    <source>
        <dbReference type="RuleBase" id="RU000688"/>
    </source>
</evidence>
<dbReference type="PRINTS" id="PR00237">
    <property type="entry name" value="GPCRRHODOPSN"/>
</dbReference>
<keyword evidence="3 9" id="KW-0812">Transmembrane</keyword>
<evidence type="ECO:0000256" key="2">
    <source>
        <dbReference type="ARBA" id="ARBA00022475"/>
    </source>
</evidence>
<dbReference type="InterPro" id="IPR017452">
    <property type="entry name" value="GPCR_Rhodpsn_7TM"/>
</dbReference>
<dbReference type="SUPFAM" id="SSF81321">
    <property type="entry name" value="Family A G protein-coupled receptor-like"/>
    <property type="match status" value="1"/>
</dbReference>
<feature type="transmembrane region" description="Helical" evidence="10">
    <location>
        <begin position="146"/>
        <end position="167"/>
    </location>
</feature>
<evidence type="ECO:0000256" key="8">
    <source>
        <dbReference type="ARBA" id="ARBA00023224"/>
    </source>
</evidence>
<evidence type="ECO:0000313" key="13">
    <source>
        <dbReference type="RefSeq" id="XP_022096743.1"/>
    </source>
</evidence>